<evidence type="ECO:0000256" key="6">
    <source>
        <dbReference type="SAM" id="Phobius"/>
    </source>
</evidence>
<feature type="transmembrane region" description="Helical" evidence="6">
    <location>
        <begin position="45"/>
        <end position="70"/>
    </location>
</feature>
<dbReference type="KEGG" id="dwd:DSCW_31660"/>
<dbReference type="PANTHER" id="PTHR30086">
    <property type="entry name" value="ARGININE EXPORTER PROTEIN ARGO"/>
    <property type="match status" value="1"/>
</dbReference>
<dbReference type="PANTHER" id="PTHR30086:SF20">
    <property type="entry name" value="ARGININE EXPORTER PROTEIN ARGO-RELATED"/>
    <property type="match status" value="1"/>
</dbReference>
<gene>
    <name evidence="7" type="ORF">DSCW_31660</name>
</gene>
<evidence type="ECO:0000256" key="2">
    <source>
        <dbReference type="ARBA" id="ARBA00022475"/>
    </source>
</evidence>
<dbReference type="GO" id="GO:0005886">
    <property type="term" value="C:plasma membrane"/>
    <property type="evidence" value="ECO:0007669"/>
    <property type="project" value="UniProtKB-SubCell"/>
</dbReference>
<evidence type="ECO:0000256" key="3">
    <source>
        <dbReference type="ARBA" id="ARBA00022692"/>
    </source>
</evidence>
<keyword evidence="2" id="KW-1003">Cell membrane</keyword>
<comment type="subcellular location">
    <subcellularLocation>
        <location evidence="1">Cell membrane</location>
        <topology evidence="1">Multi-pass membrane protein</topology>
    </subcellularLocation>
</comment>
<dbReference type="GO" id="GO:0015171">
    <property type="term" value="F:amino acid transmembrane transporter activity"/>
    <property type="evidence" value="ECO:0007669"/>
    <property type="project" value="TreeGrafter"/>
</dbReference>
<feature type="transmembrane region" description="Helical" evidence="6">
    <location>
        <begin position="76"/>
        <end position="96"/>
    </location>
</feature>
<evidence type="ECO:0000313" key="8">
    <source>
        <dbReference type="Proteomes" id="UP000427769"/>
    </source>
</evidence>
<feature type="transmembrane region" description="Helical" evidence="6">
    <location>
        <begin position="154"/>
        <end position="179"/>
    </location>
</feature>
<dbReference type="AlphaFoldDB" id="A0A5K7Z6C2"/>
<protein>
    <submittedName>
        <fullName evidence="7">Membrane protein</fullName>
    </submittedName>
</protein>
<evidence type="ECO:0000256" key="5">
    <source>
        <dbReference type="ARBA" id="ARBA00023136"/>
    </source>
</evidence>
<proteinExistence type="predicted"/>
<sequence>MILSMIPIDTLAAFFMASVLLALAPGPDNIFVLTQSALRGKSAGLLVTLGLCTGLLVHTTAVAFGVAVIFQASAVAFTALKLFGAAYLLYLAWHAFRASSQDISAGRSNGLSAGRLYRRGIIMNVTNPKVSIFFMAFLPQFADPARGPLSLQMLLLGGVFIVSTILVFGGIALMAGSIGQWLTRSPKTQGVMNRVAGLVFVGLAVKLATVKR</sequence>
<reference evidence="7 8" key="1">
    <citation type="submission" date="2019-11" db="EMBL/GenBank/DDBJ databases">
        <title>Comparative genomics of hydrocarbon-degrading Desulfosarcina strains.</title>
        <authorList>
            <person name="Watanabe M."/>
            <person name="Kojima H."/>
            <person name="Fukui M."/>
        </authorList>
    </citation>
    <scope>NUCLEOTIDE SEQUENCE [LARGE SCALE GENOMIC DNA]</scope>
    <source>
        <strain evidence="7 8">PP31</strain>
    </source>
</reference>
<feature type="transmembrane region" description="Helical" evidence="6">
    <location>
        <begin position="191"/>
        <end position="209"/>
    </location>
</feature>
<dbReference type="RefSeq" id="WP_231715758.1">
    <property type="nucleotide sequence ID" value="NZ_AP021875.1"/>
</dbReference>
<dbReference type="InterPro" id="IPR001123">
    <property type="entry name" value="LeuE-type"/>
</dbReference>
<evidence type="ECO:0000256" key="4">
    <source>
        <dbReference type="ARBA" id="ARBA00022989"/>
    </source>
</evidence>
<accession>A0A5K7Z6C2</accession>
<name>A0A5K7Z6C2_9BACT</name>
<keyword evidence="3 6" id="KW-0812">Transmembrane</keyword>
<evidence type="ECO:0000313" key="7">
    <source>
        <dbReference type="EMBL" id="BBO75749.1"/>
    </source>
</evidence>
<dbReference type="PIRSF" id="PIRSF006324">
    <property type="entry name" value="LeuE"/>
    <property type="match status" value="1"/>
</dbReference>
<dbReference type="Proteomes" id="UP000427769">
    <property type="component" value="Chromosome"/>
</dbReference>
<keyword evidence="8" id="KW-1185">Reference proteome</keyword>
<organism evidence="7 8">
    <name type="scientific">Desulfosarcina widdelii</name>
    <dbReference type="NCBI Taxonomy" id="947919"/>
    <lineage>
        <taxon>Bacteria</taxon>
        <taxon>Pseudomonadati</taxon>
        <taxon>Thermodesulfobacteriota</taxon>
        <taxon>Desulfobacteria</taxon>
        <taxon>Desulfobacterales</taxon>
        <taxon>Desulfosarcinaceae</taxon>
        <taxon>Desulfosarcina</taxon>
    </lineage>
</organism>
<dbReference type="Pfam" id="PF01810">
    <property type="entry name" value="LysE"/>
    <property type="match status" value="1"/>
</dbReference>
<keyword evidence="4 6" id="KW-1133">Transmembrane helix</keyword>
<dbReference type="EMBL" id="AP021875">
    <property type="protein sequence ID" value="BBO75749.1"/>
    <property type="molecule type" value="Genomic_DNA"/>
</dbReference>
<evidence type="ECO:0000256" key="1">
    <source>
        <dbReference type="ARBA" id="ARBA00004651"/>
    </source>
</evidence>
<keyword evidence="5 6" id="KW-0472">Membrane</keyword>
<feature type="transmembrane region" description="Helical" evidence="6">
    <location>
        <begin position="6"/>
        <end position="24"/>
    </location>
</feature>